<protein>
    <submittedName>
        <fullName evidence="1">Uncharacterized protein</fullName>
    </submittedName>
</protein>
<accession>A0A382NRT9</accession>
<dbReference type="EMBL" id="UINC01102349">
    <property type="protein sequence ID" value="SVC63903.1"/>
    <property type="molecule type" value="Genomic_DNA"/>
</dbReference>
<gene>
    <name evidence="1" type="ORF">METZ01_LOCUS316757</name>
</gene>
<proteinExistence type="predicted"/>
<sequence>MDTGYRPIYSFYFRILATCLTFLTFLGVEAYALDNRFGVIAPYWQSDSTSYTFIAVSHPSLSNMASQIGVKVNALKKDNATFSTAASFTISSGTTQRVFIVRTGHSIINPTIIPSGVFIAGTTDYTYGSIVIEPIASNPLIRTSELWMKGNNEGYRDVTMLSFFGGIVFDASTTGFAMEFIGDVHDSSDIYNGLGQPKVVSGVN</sequence>
<evidence type="ECO:0000313" key="1">
    <source>
        <dbReference type="EMBL" id="SVC63903.1"/>
    </source>
</evidence>
<dbReference type="AlphaFoldDB" id="A0A382NRT9"/>
<reference evidence="1" key="1">
    <citation type="submission" date="2018-05" db="EMBL/GenBank/DDBJ databases">
        <authorList>
            <person name="Lanie J.A."/>
            <person name="Ng W.-L."/>
            <person name="Kazmierczak K.M."/>
            <person name="Andrzejewski T.M."/>
            <person name="Davidsen T.M."/>
            <person name="Wayne K.J."/>
            <person name="Tettelin H."/>
            <person name="Glass J.I."/>
            <person name="Rusch D."/>
            <person name="Podicherti R."/>
            <person name="Tsui H.-C.T."/>
            <person name="Winkler M.E."/>
        </authorList>
    </citation>
    <scope>NUCLEOTIDE SEQUENCE</scope>
</reference>
<organism evidence="1">
    <name type="scientific">marine metagenome</name>
    <dbReference type="NCBI Taxonomy" id="408172"/>
    <lineage>
        <taxon>unclassified sequences</taxon>
        <taxon>metagenomes</taxon>
        <taxon>ecological metagenomes</taxon>
    </lineage>
</organism>
<name>A0A382NRT9_9ZZZZ</name>